<proteinExistence type="inferred from homology"/>
<gene>
    <name evidence="8" type="ORF">CBP51_01780</name>
</gene>
<dbReference type="PROSITE" id="PS50885">
    <property type="entry name" value="HAMP"/>
    <property type="match status" value="1"/>
</dbReference>
<evidence type="ECO:0000313" key="8">
    <source>
        <dbReference type="EMBL" id="OZY85802.1"/>
    </source>
</evidence>
<dbReference type="GO" id="GO:0006935">
    <property type="term" value="P:chemotaxis"/>
    <property type="evidence" value="ECO:0007669"/>
    <property type="project" value="UniProtKB-ARBA"/>
</dbReference>
<evidence type="ECO:0000256" key="1">
    <source>
        <dbReference type="ARBA" id="ARBA00004370"/>
    </source>
</evidence>
<name>A0A266Q7I4_9GAMM</name>
<dbReference type="PANTHER" id="PTHR32089:SF120">
    <property type="entry name" value="METHYL-ACCEPTING CHEMOTAXIS PROTEIN TLPQ"/>
    <property type="match status" value="1"/>
</dbReference>
<comment type="caution">
    <text evidence="8">The sequence shown here is derived from an EMBL/GenBank/DDBJ whole genome shotgun (WGS) entry which is preliminary data.</text>
</comment>
<dbReference type="CDD" id="cd11386">
    <property type="entry name" value="MCP_signal"/>
    <property type="match status" value="1"/>
</dbReference>
<evidence type="ECO:0000256" key="5">
    <source>
        <dbReference type="SAM" id="Phobius"/>
    </source>
</evidence>
<organism evidence="8 9">
    <name type="scientific">Cellvibrio mixtus</name>
    <dbReference type="NCBI Taxonomy" id="39650"/>
    <lineage>
        <taxon>Bacteria</taxon>
        <taxon>Pseudomonadati</taxon>
        <taxon>Pseudomonadota</taxon>
        <taxon>Gammaproteobacteria</taxon>
        <taxon>Cellvibrionales</taxon>
        <taxon>Cellvibrionaceae</taxon>
        <taxon>Cellvibrio</taxon>
    </lineage>
</organism>
<evidence type="ECO:0008006" key="10">
    <source>
        <dbReference type="Google" id="ProtNLM"/>
    </source>
</evidence>
<evidence type="ECO:0000256" key="3">
    <source>
        <dbReference type="ARBA" id="ARBA00029447"/>
    </source>
</evidence>
<dbReference type="Proteomes" id="UP000216101">
    <property type="component" value="Unassembled WGS sequence"/>
</dbReference>
<dbReference type="FunFam" id="1.10.287.950:FF:000001">
    <property type="entry name" value="Methyl-accepting chemotaxis sensory transducer"/>
    <property type="match status" value="1"/>
</dbReference>
<dbReference type="PANTHER" id="PTHR32089">
    <property type="entry name" value="METHYL-ACCEPTING CHEMOTAXIS PROTEIN MCPB"/>
    <property type="match status" value="1"/>
</dbReference>
<dbReference type="InterPro" id="IPR004089">
    <property type="entry name" value="MCPsignal_dom"/>
</dbReference>
<dbReference type="AlphaFoldDB" id="A0A266Q7I4"/>
<dbReference type="EMBL" id="NHNI01000001">
    <property type="protein sequence ID" value="OZY85802.1"/>
    <property type="molecule type" value="Genomic_DNA"/>
</dbReference>
<sequence>MIMSILLRPAIRLANTMSFSSKLLTIVLIFLLPFLWLLSQQWLQSSQTLATTERTQTGVDLILEVKPIALEIARHRGLMAQYLAGASDKAESIQQLEQTLDQQFISVMKRLNETTNFKSALPDIEQSWRGLMLAAIEKNAAKSFAAHTDLIARVHTEIKLLVDYFDIELQSTRDNYYLSQLTLFQIPELQELLGQLRGRGAAALTDQVISPEERVTLVGLHFVAKRALTGFEQQIQLMSQNPVLVKHFSAAVNRFSTTVADFESMLLKDALATEVVQVTNTTFFSQATSVIDALAEVDKLASQQLMDSAITARQQAAGVRTLLLAVALLSIFLGCYVAMGILAALNQSVHAVNHLTQALKEGDFSGSLQVRSEDVIGDVANNLTAMVSQVSTLINNIQGSADQVNKLSVELQAVTDETKSELDQQNNQTQQSASAATEMAATVREVARTCVEASSATDVARDTAIEGRSRVNEAIAAINRLGSDVGDAKTIITELQSDVADISAVLEVIRSIAEQTNLLALNAAIEAARAGEQGRGFAVVADEVRSLAKRTQDSTAEIRGVIEKLQQRAGKAVDIILQSFEGAQNSVQSAASAGDSLQQIVQNVEMLRDLNTQIATAAEQQAAVAEQMSRSTRELGDSSENILDQVQKTFGYSLNLRQGADRLLENTLQFKI</sequence>
<dbReference type="PROSITE" id="PS50111">
    <property type="entry name" value="CHEMOTAXIS_TRANSDUC_2"/>
    <property type="match status" value="1"/>
</dbReference>
<evidence type="ECO:0000313" key="9">
    <source>
        <dbReference type="Proteomes" id="UP000216101"/>
    </source>
</evidence>
<accession>A0A266Q7I4</accession>
<keyword evidence="2 4" id="KW-0807">Transducer</keyword>
<keyword evidence="5" id="KW-0812">Transmembrane</keyword>
<dbReference type="Gene3D" id="1.10.287.950">
    <property type="entry name" value="Methyl-accepting chemotaxis protein"/>
    <property type="match status" value="1"/>
</dbReference>
<keyword evidence="5" id="KW-0472">Membrane</keyword>
<dbReference type="SUPFAM" id="SSF58104">
    <property type="entry name" value="Methyl-accepting chemotaxis protein (MCP) signaling domain"/>
    <property type="match status" value="1"/>
</dbReference>
<keyword evidence="9" id="KW-1185">Reference proteome</keyword>
<dbReference type="Pfam" id="PF00015">
    <property type="entry name" value="MCPsignal"/>
    <property type="match status" value="1"/>
</dbReference>
<dbReference type="SMART" id="SM00283">
    <property type="entry name" value="MA"/>
    <property type="match status" value="1"/>
</dbReference>
<evidence type="ECO:0000256" key="4">
    <source>
        <dbReference type="PROSITE-ProRule" id="PRU00284"/>
    </source>
</evidence>
<dbReference type="GO" id="GO:0007165">
    <property type="term" value="P:signal transduction"/>
    <property type="evidence" value="ECO:0007669"/>
    <property type="project" value="UniProtKB-KW"/>
</dbReference>
<feature type="transmembrane region" description="Helical" evidence="5">
    <location>
        <begin position="322"/>
        <end position="345"/>
    </location>
</feature>
<feature type="domain" description="Methyl-accepting transducer" evidence="6">
    <location>
        <begin position="400"/>
        <end position="636"/>
    </location>
</feature>
<feature type="domain" description="HAMP" evidence="7">
    <location>
        <begin position="343"/>
        <end position="395"/>
    </location>
</feature>
<comment type="similarity">
    <text evidence="3">Belongs to the methyl-accepting chemotaxis (MCP) protein family.</text>
</comment>
<dbReference type="GO" id="GO:0016020">
    <property type="term" value="C:membrane"/>
    <property type="evidence" value="ECO:0007669"/>
    <property type="project" value="UniProtKB-SubCell"/>
</dbReference>
<keyword evidence="5" id="KW-1133">Transmembrane helix</keyword>
<evidence type="ECO:0000259" key="7">
    <source>
        <dbReference type="PROSITE" id="PS50885"/>
    </source>
</evidence>
<comment type="subcellular location">
    <subcellularLocation>
        <location evidence="1">Membrane</location>
    </subcellularLocation>
</comment>
<protein>
    <recommendedName>
        <fullName evidence="10">Chemotaxis protein</fullName>
    </recommendedName>
</protein>
<evidence type="ECO:0000259" key="6">
    <source>
        <dbReference type="PROSITE" id="PS50111"/>
    </source>
</evidence>
<evidence type="ECO:0000256" key="2">
    <source>
        <dbReference type="ARBA" id="ARBA00023224"/>
    </source>
</evidence>
<reference evidence="9" key="1">
    <citation type="submission" date="2017-05" db="EMBL/GenBank/DDBJ databases">
        <authorList>
            <person name="Barney B.M."/>
        </authorList>
    </citation>
    <scope>NUCLEOTIDE SEQUENCE [LARGE SCALE GENOMIC DNA]</scope>
    <source>
        <strain evidence="9">PSBB022</strain>
    </source>
</reference>
<dbReference type="InterPro" id="IPR003660">
    <property type="entry name" value="HAMP_dom"/>
</dbReference>